<reference evidence="2 3" key="1">
    <citation type="submission" date="2017-03" db="EMBL/GenBank/DDBJ databases">
        <title>Genome Survey of Euroglyphus maynei.</title>
        <authorList>
            <person name="Arlian L.G."/>
            <person name="Morgan M.S."/>
            <person name="Rider S.D."/>
        </authorList>
    </citation>
    <scope>NUCLEOTIDE SEQUENCE [LARGE SCALE GENOMIC DNA]</scope>
    <source>
        <strain evidence="2">Arlian Lab</strain>
        <tissue evidence="2">Whole body</tissue>
    </source>
</reference>
<keyword evidence="1" id="KW-0472">Membrane</keyword>
<evidence type="ECO:0000256" key="1">
    <source>
        <dbReference type="SAM" id="Phobius"/>
    </source>
</evidence>
<comment type="caution">
    <text evidence="2">The sequence shown here is derived from an EMBL/GenBank/DDBJ whole genome shotgun (WGS) entry which is preliminary data.</text>
</comment>
<accession>A0A1Y3BIE2</accession>
<protein>
    <submittedName>
        <fullName evidence="2">Uncharacterized protein</fullName>
    </submittedName>
</protein>
<dbReference type="Proteomes" id="UP000194236">
    <property type="component" value="Unassembled WGS sequence"/>
</dbReference>
<organism evidence="2 3">
    <name type="scientific">Euroglyphus maynei</name>
    <name type="common">Mayne's house dust mite</name>
    <dbReference type="NCBI Taxonomy" id="6958"/>
    <lineage>
        <taxon>Eukaryota</taxon>
        <taxon>Metazoa</taxon>
        <taxon>Ecdysozoa</taxon>
        <taxon>Arthropoda</taxon>
        <taxon>Chelicerata</taxon>
        <taxon>Arachnida</taxon>
        <taxon>Acari</taxon>
        <taxon>Acariformes</taxon>
        <taxon>Sarcoptiformes</taxon>
        <taxon>Astigmata</taxon>
        <taxon>Psoroptidia</taxon>
        <taxon>Analgoidea</taxon>
        <taxon>Pyroglyphidae</taxon>
        <taxon>Pyroglyphinae</taxon>
        <taxon>Euroglyphus</taxon>
    </lineage>
</organism>
<feature type="transmembrane region" description="Helical" evidence="1">
    <location>
        <begin position="56"/>
        <end position="76"/>
    </location>
</feature>
<keyword evidence="1" id="KW-0812">Transmembrane</keyword>
<name>A0A1Y3BIE2_EURMA</name>
<keyword evidence="3" id="KW-1185">Reference proteome</keyword>
<dbReference type="AlphaFoldDB" id="A0A1Y3BIE2"/>
<sequence length="104" mass="12751">MAKYYYHHNHHNDNHMRRKCKLTNPQQSQLFCYYREHNVICNDYQHSYDELWGKALLVYLILSIPFDAIGISAYWIDELIWIDLLNKRKQCIKRVIQFQSLFNL</sequence>
<gene>
    <name evidence="2" type="ORF">BLA29_012098</name>
</gene>
<keyword evidence="1" id="KW-1133">Transmembrane helix</keyword>
<dbReference type="EMBL" id="MUJZ01025629">
    <property type="protein sequence ID" value="OTF78935.1"/>
    <property type="molecule type" value="Genomic_DNA"/>
</dbReference>
<dbReference type="OrthoDB" id="6530853at2759"/>
<evidence type="ECO:0000313" key="3">
    <source>
        <dbReference type="Proteomes" id="UP000194236"/>
    </source>
</evidence>
<proteinExistence type="predicted"/>
<evidence type="ECO:0000313" key="2">
    <source>
        <dbReference type="EMBL" id="OTF78935.1"/>
    </source>
</evidence>